<dbReference type="PANTHER" id="PTHR47326:SF1">
    <property type="entry name" value="HTH PSQ-TYPE DOMAIN-CONTAINING PROTEIN"/>
    <property type="match status" value="1"/>
</dbReference>
<dbReference type="OrthoDB" id="9986793at2759"/>
<dbReference type="PANTHER" id="PTHR47326">
    <property type="entry name" value="TRANSPOSABLE ELEMENT TC3 TRANSPOSASE-LIKE PROTEIN"/>
    <property type="match status" value="1"/>
</dbReference>
<reference evidence="1 2" key="1">
    <citation type="journal article" date="2017" name="Curr. Biol.">
        <title>The Evolution of Venom by Co-option of Single-Copy Genes.</title>
        <authorList>
            <person name="Martinson E.O."/>
            <person name="Mrinalini"/>
            <person name="Kelkar Y.D."/>
            <person name="Chang C.H."/>
            <person name="Werren J.H."/>
        </authorList>
    </citation>
    <scope>NUCLEOTIDE SEQUENCE [LARGE SCALE GENOMIC DNA]</scope>
    <source>
        <strain evidence="1 2">Alberta</strain>
        <tissue evidence="1">Whole body</tissue>
    </source>
</reference>
<dbReference type="GO" id="GO:0003676">
    <property type="term" value="F:nucleic acid binding"/>
    <property type="evidence" value="ECO:0007669"/>
    <property type="project" value="InterPro"/>
</dbReference>
<evidence type="ECO:0000313" key="2">
    <source>
        <dbReference type="Proteomes" id="UP000215335"/>
    </source>
</evidence>
<dbReference type="Gene3D" id="3.30.420.10">
    <property type="entry name" value="Ribonuclease H-like superfamily/Ribonuclease H"/>
    <property type="match status" value="1"/>
</dbReference>
<name>A0A232FNQ9_9HYME</name>
<dbReference type="EMBL" id="NNAY01000013">
    <property type="protein sequence ID" value="OXU32007.1"/>
    <property type="molecule type" value="Genomic_DNA"/>
</dbReference>
<dbReference type="Proteomes" id="UP000215335">
    <property type="component" value="Unassembled WGS sequence"/>
</dbReference>
<organism evidence="1 2">
    <name type="scientific">Trichomalopsis sarcophagae</name>
    <dbReference type="NCBI Taxonomy" id="543379"/>
    <lineage>
        <taxon>Eukaryota</taxon>
        <taxon>Metazoa</taxon>
        <taxon>Ecdysozoa</taxon>
        <taxon>Arthropoda</taxon>
        <taxon>Hexapoda</taxon>
        <taxon>Insecta</taxon>
        <taxon>Pterygota</taxon>
        <taxon>Neoptera</taxon>
        <taxon>Endopterygota</taxon>
        <taxon>Hymenoptera</taxon>
        <taxon>Apocrita</taxon>
        <taxon>Proctotrupomorpha</taxon>
        <taxon>Chalcidoidea</taxon>
        <taxon>Pteromalidae</taxon>
        <taxon>Pteromalinae</taxon>
        <taxon>Trichomalopsis</taxon>
    </lineage>
</organism>
<evidence type="ECO:0008006" key="3">
    <source>
        <dbReference type="Google" id="ProtNLM"/>
    </source>
</evidence>
<sequence length="81" mass="9506">MFSDESTFNSIGHLNRYNSHNWSAINPHWMQQIVNQHRWNINVWCGIINGNLIGPYFFEGNTSTLPASRWSYFRAFIALNT</sequence>
<proteinExistence type="predicted"/>
<accession>A0A232FNQ9</accession>
<protein>
    <recommendedName>
        <fullName evidence="3">PiggyBac transposable element-derived protein domain-containing protein</fullName>
    </recommendedName>
</protein>
<dbReference type="InterPro" id="IPR036397">
    <property type="entry name" value="RNaseH_sf"/>
</dbReference>
<comment type="caution">
    <text evidence="1">The sequence shown here is derived from an EMBL/GenBank/DDBJ whole genome shotgun (WGS) entry which is preliminary data.</text>
</comment>
<gene>
    <name evidence="1" type="ORF">TSAR_013775</name>
</gene>
<evidence type="ECO:0000313" key="1">
    <source>
        <dbReference type="EMBL" id="OXU32007.1"/>
    </source>
</evidence>
<dbReference type="AlphaFoldDB" id="A0A232FNQ9"/>
<keyword evidence="2" id="KW-1185">Reference proteome</keyword>